<evidence type="ECO:0000313" key="2">
    <source>
        <dbReference type="Proteomes" id="UP000821598"/>
    </source>
</evidence>
<sequence length="37" mass="4310">MKYGKDPELKKLAKNFITAQKDEIAFMQRWQATHGGE</sequence>
<accession>A0ABX2NLF0</accession>
<dbReference type="InterPro" id="IPR012347">
    <property type="entry name" value="Ferritin-like"/>
</dbReference>
<dbReference type="Proteomes" id="UP000821598">
    <property type="component" value="Unassembled WGS sequence"/>
</dbReference>
<gene>
    <name evidence="1" type="ORF">FSB64_14755</name>
</gene>
<evidence type="ECO:0000313" key="1">
    <source>
        <dbReference type="EMBL" id="NVI05012.1"/>
    </source>
</evidence>
<keyword evidence="2" id="KW-1185">Reference proteome</keyword>
<protein>
    <submittedName>
        <fullName evidence="1">DUF305 domain-containing protein</fullName>
    </submittedName>
</protein>
<dbReference type="Gene3D" id="1.20.1260.10">
    <property type="match status" value="1"/>
</dbReference>
<dbReference type="EMBL" id="VOMC01000014">
    <property type="protein sequence ID" value="NVI05012.1"/>
    <property type="molecule type" value="Genomic_DNA"/>
</dbReference>
<name>A0ABX2NLF0_9BURK</name>
<comment type="caution">
    <text evidence="1">The sequence shown here is derived from an EMBL/GenBank/DDBJ whole genome shotgun (WGS) entry which is preliminary data.</text>
</comment>
<reference evidence="1 2" key="1">
    <citation type="submission" date="2019-08" db="EMBL/GenBank/DDBJ databases">
        <title>Paraburkholderia simonii sp. nov. and P. youngii sp. nov. Brazilian and Mexican Mimosa-associated rhizobia.</title>
        <authorList>
            <person name="Mavima L."/>
            <person name="Beukes C.W."/>
            <person name="Palmer M."/>
            <person name="De Meyer S.E."/>
            <person name="James E.K."/>
            <person name="Maluk M."/>
            <person name="Avontuur J.R."/>
            <person name="Chan W.Y."/>
            <person name="Venter S.N."/>
            <person name="Steenkamp E.T."/>
        </authorList>
    </citation>
    <scope>NUCLEOTIDE SEQUENCE [LARGE SCALE GENOMIC DNA]</scope>
    <source>
        <strain evidence="1 2">JPY454</strain>
    </source>
</reference>
<proteinExistence type="predicted"/>
<organism evidence="1 2">
    <name type="scientific">Paraburkholderia youngii</name>
    <dbReference type="NCBI Taxonomy" id="2782701"/>
    <lineage>
        <taxon>Bacteria</taxon>
        <taxon>Pseudomonadati</taxon>
        <taxon>Pseudomonadota</taxon>
        <taxon>Betaproteobacteria</taxon>
        <taxon>Burkholderiales</taxon>
        <taxon>Burkholderiaceae</taxon>
        <taxon>Paraburkholderia</taxon>
    </lineage>
</organism>